<proteinExistence type="predicted"/>
<dbReference type="AlphaFoldDB" id="A0A2X1QR66"/>
<dbReference type="RefSeq" id="WP_156413351.1">
    <property type="nucleotide sequence ID" value="NZ_CAAAHT010000012.1"/>
</dbReference>
<sequence length="47" mass="5370">MSKITKKQIEESKKPSKIKPDDLKNVSGGVKDRPLIPKRKPYRRPPG</sequence>
<accession>A0A2X1QR66</accession>
<reference evidence="2 3" key="1">
    <citation type="submission" date="2018-06" db="EMBL/GenBank/DDBJ databases">
        <authorList>
            <consortium name="Pathogen Informatics"/>
            <person name="Doyle S."/>
        </authorList>
    </citation>
    <scope>NUCLEOTIDE SEQUENCE [LARGE SCALE GENOMIC DNA]</scope>
    <source>
        <strain evidence="2 3">NCTC12022</strain>
    </source>
</reference>
<dbReference type="Proteomes" id="UP000251942">
    <property type="component" value="Unassembled WGS sequence"/>
</dbReference>
<feature type="compositionally biased region" description="Basic and acidic residues" evidence="1">
    <location>
        <begin position="7"/>
        <end position="35"/>
    </location>
</feature>
<evidence type="ECO:0000256" key="1">
    <source>
        <dbReference type="SAM" id="MobiDB-lite"/>
    </source>
</evidence>
<evidence type="ECO:0000313" key="3">
    <source>
        <dbReference type="Proteomes" id="UP000251942"/>
    </source>
</evidence>
<dbReference type="EMBL" id="UASS01000019">
    <property type="protein sequence ID" value="SPX61378.1"/>
    <property type="molecule type" value="Genomic_DNA"/>
</dbReference>
<organism evidence="2 3">
    <name type="scientific">Legionella feeleii</name>
    <dbReference type="NCBI Taxonomy" id="453"/>
    <lineage>
        <taxon>Bacteria</taxon>
        <taxon>Pseudomonadati</taxon>
        <taxon>Pseudomonadota</taxon>
        <taxon>Gammaproteobacteria</taxon>
        <taxon>Legionellales</taxon>
        <taxon>Legionellaceae</taxon>
        <taxon>Legionella</taxon>
    </lineage>
</organism>
<name>A0A2X1QR66_9GAMM</name>
<feature type="compositionally biased region" description="Basic residues" evidence="1">
    <location>
        <begin position="36"/>
        <end position="47"/>
    </location>
</feature>
<gene>
    <name evidence="2" type="ORF">NCTC12022_02118</name>
</gene>
<evidence type="ECO:0000313" key="2">
    <source>
        <dbReference type="EMBL" id="SPX61378.1"/>
    </source>
</evidence>
<feature type="region of interest" description="Disordered" evidence="1">
    <location>
        <begin position="1"/>
        <end position="47"/>
    </location>
</feature>
<protein>
    <submittedName>
        <fullName evidence="2">Uncharacterized protein</fullName>
    </submittedName>
</protein>